<dbReference type="EMBL" id="JAAAPU010000142">
    <property type="protein sequence ID" value="KAF4201420.1"/>
    <property type="molecule type" value="Genomic_DNA"/>
</dbReference>
<feature type="chain" id="PRO_5043002642" description="Altered inheritance of mitochondria protein 9, mitochondrial" evidence="7">
    <location>
        <begin position="23"/>
        <end position="697"/>
    </location>
</feature>
<sequence>MLSIQRLCQCITAIILLQTGLATNINDQILFGPTEGDKKDSPWCKDVFYARMYVPQNSTGSEKPLPVFHRDGWLYAMKDKDPTLWAIQKNNNGRYFISSPHPSGVSHWWYKYDRNIAVSQYNYQVKEVSFAEAVESSKPSSKPSTKLTIFWDDQCLVIPDDESKPLLMLSQSACDPIILEFSEPLQWKSPNETCKHEKTMLDWIDPHTYTSGWWLRRDKVERDSRYIRFNFEALCQRVIHLCPGADAIAACRKIDGGFNRVFIFTLNNAKQLVARLPFLLAGPTKLATASEVATIRYLQAKTSIPVPRVLDWHNDAADADNLIGTEYIIMDHAAGVPLSEKWHEMTGDQQVRCIDAIYRTIKEAVDLEFPAFGSIYFNNTLDSQYSKYLDDDFCIGPRCSTRYWDCNPGEDRYYDNAKPNHGPWTSLDEYCDGLIDAGISRVPTANTEVEKKPFYHGSVQTHLRLLEDARIVLRQIAADSRIQSAASPLLFHPDLHMRNIFVSEDDPSLITGIIDWQAASIEPAFWYSDEVPDFATGDEIYTDTFELSSQFLTPKLSGPRLMNENLFRPFRYCYRTWKDGAVALRHELIETSRHWRELGIEGQCVYPMPTPEELAKHEREYRLFEAAQNLRRDLAGLLNTASDGWVPLEAWEATKLTHKELFNGMLQAVLINPDQDDDEPVKDEKTLRSIWPFDIDG</sequence>
<dbReference type="PANTHER" id="PTHR36091">
    <property type="entry name" value="ALTERED INHERITANCE OF MITOCHONDRIA PROTEIN 9, MITOCHONDRIAL"/>
    <property type="match status" value="1"/>
</dbReference>
<dbReference type="SUPFAM" id="SSF56112">
    <property type="entry name" value="Protein kinase-like (PK-like)"/>
    <property type="match status" value="1"/>
</dbReference>
<dbReference type="InterPro" id="IPR051035">
    <property type="entry name" value="Mito_inheritance_9"/>
</dbReference>
<evidence type="ECO:0000256" key="3">
    <source>
        <dbReference type="ARBA" id="ARBA00016197"/>
    </source>
</evidence>
<accession>A0AAN6BM40</accession>
<organism evidence="9 10">
    <name type="scientific">Aspergillus lentulus</name>
    <dbReference type="NCBI Taxonomy" id="293939"/>
    <lineage>
        <taxon>Eukaryota</taxon>
        <taxon>Fungi</taxon>
        <taxon>Dikarya</taxon>
        <taxon>Ascomycota</taxon>
        <taxon>Pezizomycotina</taxon>
        <taxon>Eurotiomycetes</taxon>
        <taxon>Eurotiomycetidae</taxon>
        <taxon>Eurotiales</taxon>
        <taxon>Aspergillaceae</taxon>
        <taxon>Aspergillus</taxon>
        <taxon>Aspergillus subgen. Fumigati</taxon>
    </lineage>
</organism>
<keyword evidence="5" id="KW-0496">Mitochondrion</keyword>
<keyword evidence="7" id="KW-0732">Signal</keyword>
<dbReference type="Pfam" id="PF01636">
    <property type="entry name" value="APH"/>
    <property type="match status" value="1"/>
</dbReference>
<dbReference type="Gene3D" id="3.30.200.20">
    <property type="entry name" value="Phosphorylase Kinase, domain 1"/>
    <property type="match status" value="1"/>
</dbReference>
<evidence type="ECO:0000256" key="6">
    <source>
        <dbReference type="ARBA" id="ARBA00031849"/>
    </source>
</evidence>
<protein>
    <recommendedName>
        <fullName evidence="3">Altered inheritance of mitochondria protein 9, mitochondrial</fullName>
    </recommendedName>
    <alternativeName>
        <fullName evidence="6">Found in mitochondrial proteome protein 29</fullName>
    </alternativeName>
</protein>
<comment type="similarity">
    <text evidence="2">Belongs to the AIM9 family.</text>
</comment>
<gene>
    <name evidence="9" type="ORF">CNMCM8927_001601</name>
</gene>
<evidence type="ECO:0000256" key="7">
    <source>
        <dbReference type="SAM" id="SignalP"/>
    </source>
</evidence>
<proteinExistence type="inferred from homology"/>
<keyword evidence="4" id="KW-0809">Transit peptide</keyword>
<feature type="domain" description="Aminoglycoside phosphotransferase" evidence="8">
    <location>
        <begin position="482"/>
        <end position="524"/>
    </location>
</feature>
<dbReference type="InterPro" id="IPR002575">
    <property type="entry name" value="Aminoglycoside_PTrfase"/>
</dbReference>
<evidence type="ECO:0000259" key="8">
    <source>
        <dbReference type="Pfam" id="PF01636"/>
    </source>
</evidence>
<dbReference type="Gene3D" id="3.90.1200.10">
    <property type="match status" value="1"/>
</dbReference>
<reference evidence="9" key="1">
    <citation type="journal article" date="2020" name="bioRxiv">
        <title>Genomic and phenotypic heterogeneity of clinical isolates of the human pathogens Aspergillus fumigatus, Aspergillus lentulus and Aspergillus fumigatiaffinis.</title>
        <authorList>
            <person name="dos Santos R.A.C."/>
            <person name="Steenwyk J.L."/>
            <person name="Rivero-Menendez O."/>
            <person name="Mead M.E."/>
            <person name="Silva L.P."/>
            <person name="Bastos R.W."/>
            <person name="Alastruey-Izquierdo A."/>
            <person name="Goldman G.H."/>
            <person name="Rokas A."/>
        </authorList>
    </citation>
    <scope>NUCLEOTIDE SEQUENCE</scope>
    <source>
        <strain evidence="9">CNM-CM8927</strain>
    </source>
</reference>
<dbReference type="InterPro" id="IPR011009">
    <property type="entry name" value="Kinase-like_dom_sf"/>
</dbReference>
<feature type="signal peptide" evidence="7">
    <location>
        <begin position="1"/>
        <end position="22"/>
    </location>
</feature>
<evidence type="ECO:0000256" key="5">
    <source>
        <dbReference type="ARBA" id="ARBA00023128"/>
    </source>
</evidence>
<comment type="subcellular location">
    <subcellularLocation>
        <location evidence="1">Mitochondrion</location>
    </subcellularLocation>
</comment>
<dbReference type="GO" id="GO:0005739">
    <property type="term" value="C:mitochondrion"/>
    <property type="evidence" value="ECO:0007669"/>
    <property type="project" value="UniProtKB-SubCell"/>
</dbReference>
<evidence type="ECO:0000256" key="1">
    <source>
        <dbReference type="ARBA" id="ARBA00004173"/>
    </source>
</evidence>
<comment type="caution">
    <text evidence="9">The sequence shown here is derived from an EMBL/GenBank/DDBJ whole genome shotgun (WGS) entry which is preliminary data.</text>
</comment>
<dbReference type="PANTHER" id="PTHR36091:SF1">
    <property type="entry name" value="ALTERED INHERITANCE OF MITOCHONDRIA PROTEIN 9, MITOCHONDRIAL"/>
    <property type="match status" value="1"/>
</dbReference>
<evidence type="ECO:0000313" key="9">
    <source>
        <dbReference type="EMBL" id="KAF4201420.1"/>
    </source>
</evidence>
<evidence type="ECO:0000256" key="2">
    <source>
        <dbReference type="ARBA" id="ARBA00005543"/>
    </source>
</evidence>
<name>A0AAN6BM40_ASPLE</name>
<evidence type="ECO:0000313" key="10">
    <source>
        <dbReference type="Proteomes" id="UP000649114"/>
    </source>
</evidence>
<dbReference type="Proteomes" id="UP000649114">
    <property type="component" value="Unassembled WGS sequence"/>
</dbReference>
<evidence type="ECO:0000256" key="4">
    <source>
        <dbReference type="ARBA" id="ARBA00022946"/>
    </source>
</evidence>
<dbReference type="AlphaFoldDB" id="A0AAN6BM40"/>
<reference evidence="9" key="2">
    <citation type="submission" date="2020-04" db="EMBL/GenBank/DDBJ databases">
        <authorList>
            <person name="Santos R.A.C."/>
            <person name="Steenwyk J.L."/>
            <person name="Rivero-Menendez O."/>
            <person name="Mead M.E."/>
            <person name="Silva L.P."/>
            <person name="Bastos R.W."/>
            <person name="Alastruey-Izquierdo A."/>
            <person name="Goldman G.H."/>
            <person name="Rokas A."/>
        </authorList>
    </citation>
    <scope>NUCLEOTIDE SEQUENCE</scope>
    <source>
        <strain evidence="9">CNM-CM8927</strain>
    </source>
</reference>